<keyword evidence="3" id="KW-1185">Reference proteome</keyword>
<proteinExistence type="predicted"/>
<organism evidence="2 3">
    <name type="scientific">Durusdinium trenchii</name>
    <dbReference type="NCBI Taxonomy" id="1381693"/>
    <lineage>
        <taxon>Eukaryota</taxon>
        <taxon>Sar</taxon>
        <taxon>Alveolata</taxon>
        <taxon>Dinophyceae</taxon>
        <taxon>Suessiales</taxon>
        <taxon>Symbiodiniaceae</taxon>
        <taxon>Durusdinium</taxon>
    </lineage>
</organism>
<sequence length="810" mass="91271">MALPDLSAEKPLGQLCSYFETVLDKTNLGDHINKVFADRALFETVVRSLIVDRFDSSGDRPTLSLVPQESLQEFWLPLHLFDIGPGGKNGFYPQNSQFGKFFREFLRGYVPREVVEVKFPYATSDRLIATASIGFIDGQTKILLMVAVCAFIYELEWTDDKELSDPDVVSMLRSFRWIRCSFTCYSNPTMFHLQSLRIGHITAEKVTPSAITCMADLRMAMDLERRQAKSGARLATKDLLNKVCAEYNRLVTLKSHRIDQQKKTLCYNMSLDADLQAVMKAASDDFDWKRINFVLEVRGATMEQFINEAQDRQRSAVSKSLQAAFMAWQEQLQTDQIQYEQVQILQEKSQAKQRAKLLRQLEEQHTRAWQAVQDYMSSTLTLFTGKAHDAVGTVMPGVCEWVEQTFQDLTDVRETDDHGVIVWANMPTAGILGAHKKDWCVTFLANVLQKFKRNSIAVLVHTNRVAAGTSILRQSMKALLPSSVSTTLVLDILGFDGFPSLACLEEYGVYAQKWLDDENTRDKANALIEDHNQKFNANGEFVQADTPARTCSLEVTNEAQESPAKKLKIEEGDKCTEQTISSLVNPHKFNINNTAELITCGEGLTLYLTSKGKNDFMPHREMFSFGAGEWRSGSEATEVMADAAGRWFKFAASYDTIVVLERKELPEHVMQCPSVERPVMMKKLMQQLEDAGEVNVKIFHHTISSPDDGSPATITPDKPLCFLLDELKDPEEKKTKGKKTKKKKDKDNQPTVKNFGSRLNINKLKGVSKLIIGWRIRLDTAEGNKSVTPIRPICCLAGGLDLDGSNVRLM</sequence>
<evidence type="ECO:0000256" key="1">
    <source>
        <dbReference type="SAM" id="MobiDB-lite"/>
    </source>
</evidence>
<comment type="caution">
    <text evidence="2">The sequence shown here is derived from an EMBL/GenBank/DDBJ whole genome shotgun (WGS) entry which is preliminary data.</text>
</comment>
<accession>A0ABP0PD20</accession>
<reference evidence="2 3" key="1">
    <citation type="submission" date="2024-02" db="EMBL/GenBank/DDBJ databases">
        <authorList>
            <person name="Chen Y."/>
            <person name="Shah S."/>
            <person name="Dougan E. K."/>
            <person name="Thang M."/>
            <person name="Chan C."/>
        </authorList>
    </citation>
    <scope>NUCLEOTIDE SEQUENCE [LARGE SCALE GENOMIC DNA]</scope>
</reference>
<name>A0ABP0PD20_9DINO</name>
<evidence type="ECO:0000313" key="3">
    <source>
        <dbReference type="Proteomes" id="UP001642484"/>
    </source>
</evidence>
<gene>
    <name evidence="2" type="ORF">CCMP2556_LOCUS36442</name>
</gene>
<dbReference type="Proteomes" id="UP001642484">
    <property type="component" value="Unassembled WGS sequence"/>
</dbReference>
<protein>
    <submittedName>
        <fullName evidence="2">Uncharacterized protein</fullName>
    </submittedName>
</protein>
<evidence type="ECO:0000313" key="2">
    <source>
        <dbReference type="EMBL" id="CAK9073945.1"/>
    </source>
</evidence>
<dbReference type="EMBL" id="CAXAMN010022951">
    <property type="protein sequence ID" value="CAK9073945.1"/>
    <property type="molecule type" value="Genomic_DNA"/>
</dbReference>
<feature type="compositionally biased region" description="Basic residues" evidence="1">
    <location>
        <begin position="735"/>
        <end position="744"/>
    </location>
</feature>
<feature type="region of interest" description="Disordered" evidence="1">
    <location>
        <begin position="732"/>
        <end position="754"/>
    </location>
</feature>